<dbReference type="AlphaFoldDB" id="A0A9D3WJ13"/>
<reference evidence="1 2" key="1">
    <citation type="journal article" date="2021" name="Plant Biotechnol. J.">
        <title>Multi-omics assisted identification of the key and species-specific regulatory components of drought-tolerant mechanisms in Gossypium stocksii.</title>
        <authorList>
            <person name="Yu D."/>
            <person name="Ke L."/>
            <person name="Zhang D."/>
            <person name="Wu Y."/>
            <person name="Sun Y."/>
            <person name="Mei J."/>
            <person name="Sun J."/>
            <person name="Sun Y."/>
        </authorList>
    </citation>
    <scope>NUCLEOTIDE SEQUENCE [LARGE SCALE GENOMIC DNA]</scope>
    <source>
        <strain evidence="2">cv. E1</strain>
        <tissue evidence="1">Leaf</tissue>
    </source>
</reference>
<accession>A0A9D3WJ13</accession>
<evidence type="ECO:0000313" key="2">
    <source>
        <dbReference type="Proteomes" id="UP000828251"/>
    </source>
</evidence>
<sequence>MELYVEFAKVDGFGQSSTIVAANVGTKAEVESHTTRRTNDLLLSTGASEDTLNPLLKCDNDGANEEEDAVKEKDAIEEEYVGEEEGVVAVVDEVDLNRDPIR</sequence>
<dbReference type="Proteomes" id="UP000828251">
    <property type="component" value="Unassembled WGS sequence"/>
</dbReference>
<keyword evidence="2" id="KW-1185">Reference proteome</keyword>
<protein>
    <submittedName>
        <fullName evidence="1">Uncharacterized protein</fullName>
    </submittedName>
</protein>
<evidence type="ECO:0000313" key="1">
    <source>
        <dbReference type="EMBL" id="KAH1129569.1"/>
    </source>
</evidence>
<organism evidence="1 2">
    <name type="scientific">Gossypium stocksii</name>
    <dbReference type="NCBI Taxonomy" id="47602"/>
    <lineage>
        <taxon>Eukaryota</taxon>
        <taxon>Viridiplantae</taxon>
        <taxon>Streptophyta</taxon>
        <taxon>Embryophyta</taxon>
        <taxon>Tracheophyta</taxon>
        <taxon>Spermatophyta</taxon>
        <taxon>Magnoliopsida</taxon>
        <taxon>eudicotyledons</taxon>
        <taxon>Gunneridae</taxon>
        <taxon>Pentapetalae</taxon>
        <taxon>rosids</taxon>
        <taxon>malvids</taxon>
        <taxon>Malvales</taxon>
        <taxon>Malvaceae</taxon>
        <taxon>Malvoideae</taxon>
        <taxon>Gossypium</taxon>
    </lineage>
</organism>
<proteinExistence type="predicted"/>
<name>A0A9D3WJ13_9ROSI</name>
<dbReference type="EMBL" id="JAIQCV010000001">
    <property type="protein sequence ID" value="KAH1129569.1"/>
    <property type="molecule type" value="Genomic_DNA"/>
</dbReference>
<gene>
    <name evidence="1" type="ORF">J1N35_000947</name>
</gene>
<comment type="caution">
    <text evidence="1">The sequence shown here is derived from an EMBL/GenBank/DDBJ whole genome shotgun (WGS) entry which is preliminary data.</text>
</comment>